<dbReference type="InterPro" id="IPR051545">
    <property type="entry name" value="NAD(P)H_dehydrogenase_qn"/>
</dbReference>
<dbReference type="Gene3D" id="3.40.50.360">
    <property type="match status" value="1"/>
</dbReference>
<dbReference type="EMBL" id="FBTU01000029">
    <property type="protein sequence ID" value="CUW20723.1"/>
    <property type="molecule type" value="Genomic_DNA"/>
</dbReference>
<sequence>MNNKTTIIYVHPYDKSYNHAVLDTIISDKKQKKINYNLINIYKDGFNPVYSTEELSLFKTGETLDPLVKEYQRQLKETKRLIIITPIWWNDIPAILKGFFDKVLKMNFAYVSGRTGVKGLLTNIYSAEVITTSTSPKFYIKYFSGNCINGSVRSTLKQIGVKKFSWKHLGNINNSTNEKRKKFLQSLNN</sequence>
<dbReference type="EMBL" id="FBTB01000009">
    <property type="protein sequence ID" value="CUW06501.1"/>
    <property type="molecule type" value="Genomic_DNA"/>
</dbReference>
<organism evidence="5 6">
    <name type="scientific">Leuconostoc inhae</name>
    <dbReference type="NCBI Taxonomy" id="178001"/>
    <lineage>
        <taxon>Bacteria</taxon>
        <taxon>Bacillati</taxon>
        <taxon>Bacillota</taxon>
        <taxon>Bacilli</taxon>
        <taxon>Lactobacillales</taxon>
        <taxon>Lactobacillaceae</taxon>
        <taxon>Leuconostoc</taxon>
    </lineage>
</organism>
<comment type="similarity">
    <text evidence="1">Belongs to the NAD(P)H dehydrogenase (quinone) family.</text>
</comment>
<evidence type="ECO:0000259" key="3">
    <source>
        <dbReference type="Pfam" id="PF02525"/>
    </source>
</evidence>
<evidence type="ECO:0000313" key="5">
    <source>
        <dbReference type="EMBL" id="CUW20723.1"/>
    </source>
</evidence>
<reference evidence="6 7" key="1">
    <citation type="submission" date="2015-12" db="EMBL/GenBank/DDBJ databases">
        <authorList>
            <person name="Andreevskaya M."/>
        </authorList>
    </citation>
    <scope>NUCLEOTIDE SEQUENCE [LARGE SCALE GENOMIC DNA]</scope>
    <source>
        <strain evidence="4 7">KSL4-2</strain>
        <strain evidence="5 6">PL111</strain>
    </source>
</reference>
<keyword evidence="7" id="KW-1185">Reference proteome</keyword>
<evidence type="ECO:0000256" key="1">
    <source>
        <dbReference type="ARBA" id="ARBA00006252"/>
    </source>
</evidence>
<dbReference type="GO" id="GO:0003955">
    <property type="term" value="F:NAD(P)H dehydrogenase (quinone) activity"/>
    <property type="evidence" value="ECO:0007669"/>
    <property type="project" value="TreeGrafter"/>
</dbReference>
<dbReference type="GeneID" id="34301403"/>
<dbReference type="Proteomes" id="UP000198868">
    <property type="component" value="Unassembled WGS sequence"/>
</dbReference>
<protein>
    <submittedName>
        <fullName evidence="5">NAD(P)H dehydrogenase, quinone family</fullName>
    </submittedName>
    <submittedName>
        <fullName evidence="4">NADPH-quinone reductase (Modulator of drug activity B)</fullName>
    </submittedName>
</protein>
<dbReference type="SUPFAM" id="SSF52218">
    <property type="entry name" value="Flavoproteins"/>
    <property type="match status" value="1"/>
</dbReference>
<dbReference type="Pfam" id="PF02525">
    <property type="entry name" value="Flavodoxin_2"/>
    <property type="match status" value="1"/>
</dbReference>
<feature type="domain" description="Flavodoxin-like fold" evidence="3">
    <location>
        <begin position="4"/>
        <end position="184"/>
    </location>
</feature>
<dbReference type="Proteomes" id="UP000199047">
    <property type="component" value="Unassembled WGS sequence"/>
</dbReference>
<evidence type="ECO:0000313" key="7">
    <source>
        <dbReference type="Proteomes" id="UP000199047"/>
    </source>
</evidence>
<dbReference type="RefSeq" id="WP_010381906.1">
    <property type="nucleotide sequence ID" value="NZ_FBSX01000011.1"/>
</dbReference>
<gene>
    <name evidence="4" type="ORF">KSL4_0662</name>
    <name evidence="5" type="ORF">PL111_0938</name>
</gene>
<dbReference type="PANTHER" id="PTHR10204">
    <property type="entry name" value="NAD P H OXIDOREDUCTASE-RELATED"/>
    <property type="match status" value="1"/>
</dbReference>
<keyword evidence="2" id="KW-0560">Oxidoreductase</keyword>
<evidence type="ECO:0000256" key="2">
    <source>
        <dbReference type="ARBA" id="ARBA00023002"/>
    </source>
</evidence>
<dbReference type="AlphaFoldDB" id="A0AAN2UH46"/>
<dbReference type="PANTHER" id="PTHR10204:SF34">
    <property type="entry name" value="NAD(P)H DEHYDROGENASE [QUINONE] 1 ISOFORM 1"/>
    <property type="match status" value="1"/>
</dbReference>
<dbReference type="GO" id="GO:0005829">
    <property type="term" value="C:cytosol"/>
    <property type="evidence" value="ECO:0007669"/>
    <property type="project" value="TreeGrafter"/>
</dbReference>
<evidence type="ECO:0000313" key="4">
    <source>
        <dbReference type="EMBL" id="CUW06501.1"/>
    </source>
</evidence>
<evidence type="ECO:0000313" key="6">
    <source>
        <dbReference type="Proteomes" id="UP000198868"/>
    </source>
</evidence>
<name>A0AAN2UH46_9LACO</name>
<comment type="caution">
    <text evidence="5">The sequence shown here is derived from an EMBL/GenBank/DDBJ whole genome shotgun (WGS) entry which is preliminary data.</text>
</comment>
<accession>A0AAN2UH46</accession>
<dbReference type="InterPro" id="IPR003680">
    <property type="entry name" value="Flavodoxin_fold"/>
</dbReference>
<proteinExistence type="inferred from homology"/>
<dbReference type="InterPro" id="IPR029039">
    <property type="entry name" value="Flavoprotein-like_sf"/>
</dbReference>